<dbReference type="InterPro" id="IPR019557">
    <property type="entry name" value="AminoTfrase-like_pln_mobile"/>
</dbReference>
<dbReference type="GO" id="GO:0010073">
    <property type="term" value="P:meristem maintenance"/>
    <property type="evidence" value="ECO:0007669"/>
    <property type="project" value="InterPro"/>
</dbReference>
<sequence>MRKVDIFYAIQASTYRIRKIPSLVLGVALFWCRETNTFLFRWGKATFTLKDVMVLGCYSVLGEPVQSGSLLGELSTIKAQMVEAKRMFNKSSCKKVHHSVWMKHYFSEGNGGELEHIGFLLLWLSRYVLPVYPLDIVRHNVFPISIKLAQGTRIALASAVLANLYHDLGVINNHGPSLVFWAYFKILHLWVWERFFTLSPEFPKFVDSDAPRAARWNGIVRDSVILYVRTVIERHSGFQWRPYATSLDNYVDGDDDLRSFVRCLRVCELVGMDCTEKYFLNRVAKQFGLDQDIPMHELIRIQPPKLQRG</sequence>
<accession>A0A9D5C772</accession>
<dbReference type="OrthoDB" id="1572276at2759"/>
<reference evidence="2" key="2">
    <citation type="journal article" date="2022" name="Hortic Res">
        <title>The genome of Dioscorea zingiberensis sheds light on the biosynthesis, origin and evolution of the medicinally important diosgenin saponins.</title>
        <authorList>
            <person name="Li Y."/>
            <person name="Tan C."/>
            <person name="Li Z."/>
            <person name="Guo J."/>
            <person name="Li S."/>
            <person name="Chen X."/>
            <person name="Wang C."/>
            <person name="Dai X."/>
            <person name="Yang H."/>
            <person name="Song W."/>
            <person name="Hou L."/>
            <person name="Xu J."/>
            <person name="Tong Z."/>
            <person name="Xu A."/>
            <person name="Yuan X."/>
            <person name="Wang W."/>
            <person name="Yang Q."/>
            <person name="Chen L."/>
            <person name="Sun Z."/>
            <person name="Wang K."/>
            <person name="Pan B."/>
            <person name="Chen J."/>
            <person name="Bao Y."/>
            <person name="Liu F."/>
            <person name="Qi X."/>
            <person name="Gang D.R."/>
            <person name="Wen J."/>
            <person name="Li J."/>
        </authorList>
    </citation>
    <scope>NUCLEOTIDE SEQUENCE</scope>
    <source>
        <strain evidence="2">Dzin_1.0</strain>
    </source>
</reference>
<dbReference type="Pfam" id="PF10536">
    <property type="entry name" value="PMD"/>
    <property type="match status" value="1"/>
</dbReference>
<dbReference type="PANTHER" id="PTHR46033:SF80">
    <property type="entry name" value="PROTEIN MAIN-LIKE 2-LIKE"/>
    <property type="match status" value="1"/>
</dbReference>
<reference evidence="2" key="1">
    <citation type="submission" date="2021-03" db="EMBL/GenBank/DDBJ databases">
        <authorList>
            <person name="Li Z."/>
            <person name="Yang C."/>
        </authorList>
    </citation>
    <scope>NUCLEOTIDE SEQUENCE</scope>
    <source>
        <strain evidence="2">Dzin_1.0</strain>
        <tissue evidence="2">Leaf</tissue>
    </source>
</reference>
<gene>
    <name evidence="2" type="ORF">J5N97_024848</name>
</gene>
<dbReference type="AlphaFoldDB" id="A0A9D5C772"/>
<protein>
    <recommendedName>
        <fullName evidence="1">Aminotransferase-like plant mobile domain-containing protein</fullName>
    </recommendedName>
</protein>
<evidence type="ECO:0000259" key="1">
    <source>
        <dbReference type="Pfam" id="PF10536"/>
    </source>
</evidence>
<evidence type="ECO:0000313" key="3">
    <source>
        <dbReference type="Proteomes" id="UP001085076"/>
    </source>
</evidence>
<dbReference type="InterPro" id="IPR044824">
    <property type="entry name" value="MAIN-like"/>
</dbReference>
<dbReference type="PANTHER" id="PTHR46033">
    <property type="entry name" value="PROTEIN MAIN-LIKE 2"/>
    <property type="match status" value="1"/>
</dbReference>
<evidence type="ECO:0000313" key="2">
    <source>
        <dbReference type="EMBL" id="KAJ0967931.1"/>
    </source>
</evidence>
<organism evidence="2 3">
    <name type="scientific">Dioscorea zingiberensis</name>
    <dbReference type="NCBI Taxonomy" id="325984"/>
    <lineage>
        <taxon>Eukaryota</taxon>
        <taxon>Viridiplantae</taxon>
        <taxon>Streptophyta</taxon>
        <taxon>Embryophyta</taxon>
        <taxon>Tracheophyta</taxon>
        <taxon>Spermatophyta</taxon>
        <taxon>Magnoliopsida</taxon>
        <taxon>Liliopsida</taxon>
        <taxon>Dioscoreales</taxon>
        <taxon>Dioscoreaceae</taxon>
        <taxon>Dioscorea</taxon>
    </lineage>
</organism>
<dbReference type="Proteomes" id="UP001085076">
    <property type="component" value="Miscellaneous, Linkage group lg07"/>
</dbReference>
<dbReference type="EMBL" id="JAGGNH010000007">
    <property type="protein sequence ID" value="KAJ0967931.1"/>
    <property type="molecule type" value="Genomic_DNA"/>
</dbReference>
<proteinExistence type="predicted"/>
<feature type="domain" description="Aminotransferase-like plant mobile" evidence="1">
    <location>
        <begin position="5"/>
        <end position="296"/>
    </location>
</feature>
<comment type="caution">
    <text evidence="2">The sequence shown here is derived from an EMBL/GenBank/DDBJ whole genome shotgun (WGS) entry which is preliminary data.</text>
</comment>
<name>A0A9D5C772_9LILI</name>
<keyword evidence="3" id="KW-1185">Reference proteome</keyword>